<evidence type="ECO:0000313" key="4">
    <source>
        <dbReference type="EMBL" id="OHU97624.1"/>
    </source>
</evidence>
<accession>A0A1S1NDI8</accession>
<dbReference type="GO" id="GO:0004553">
    <property type="term" value="F:hydrolase activity, hydrolyzing O-glycosyl compounds"/>
    <property type="evidence" value="ECO:0007669"/>
    <property type="project" value="InterPro"/>
</dbReference>
<dbReference type="OrthoDB" id="6018988at2"/>
<dbReference type="AlphaFoldDB" id="A0A1S1NDI8"/>
<feature type="signal peptide" evidence="2">
    <location>
        <begin position="1"/>
        <end position="21"/>
    </location>
</feature>
<protein>
    <recommendedName>
        <fullName evidence="3">Chitin-binding type-3 domain-containing protein</fullName>
    </recommendedName>
</protein>
<organism evidence="4 5">
    <name type="scientific">Pseudoalteromonas byunsanensis</name>
    <dbReference type="NCBI Taxonomy" id="327939"/>
    <lineage>
        <taxon>Bacteria</taxon>
        <taxon>Pseudomonadati</taxon>
        <taxon>Pseudomonadota</taxon>
        <taxon>Gammaproteobacteria</taxon>
        <taxon>Alteromonadales</taxon>
        <taxon>Pseudoalteromonadaceae</taxon>
        <taxon>Pseudoalteromonas</taxon>
    </lineage>
</organism>
<proteinExistence type="predicted"/>
<comment type="caution">
    <text evidence="4">The sequence shown here is derived from an EMBL/GenBank/DDBJ whole genome shotgun (WGS) entry which is preliminary data.</text>
</comment>
<evidence type="ECO:0000313" key="5">
    <source>
        <dbReference type="Proteomes" id="UP000180253"/>
    </source>
</evidence>
<dbReference type="GO" id="GO:0005975">
    <property type="term" value="P:carbohydrate metabolic process"/>
    <property type="evidence" value="ECO:0007669"/>
    <property type="project" value="InterPro"/>
</dbReference>
<dbReference type="GO" id="GO:0030246">
    <property type="term" value="F:carbohydrate binding"/>
    <property type="evidence" value="ECO:0007669"/>
    <property type="project" value="InterPro"/>
</dbReference>
<dbReference type="InterPro" id="IPR003610">
    <property type="entry name" value="CBM5/12"/>
</dbReference>
<evidence type="ECO:0000256" key="2">
    <source>
        <dbReference type="SAM" id="SignalP"/>
    </source>
</evidence>
<dbReference type="Gene3D" id="2.10.10.20">
    <property type="entry name" value="Carbohydrate-binding module superfamily 5/12"/>
    <property type="match status" value="1"/>
</dbReference>
<dbReference type="Proteomes" id="UP000180253">
    <property type="component" value="Unassembled WGS sequence"/>
</dbReference>
<reference evidence="4 5" key="1">
    <citation type="submission" date="2016-10" db="EMBL/GenBank/DDBJ databases">
        <title>Pseudoalteromonas amylolytica sp. nov., isolated from the surface seawater.</title>
        <authorList>
            <person name="Wu Y.-H."/>
            <person name="Cheng H."/>
            <person name="Jin X.-B."/>
            <person name="Wang C.-S."/>
            <person name="Xu X.-W."/>
        </authorList>
    </citation>
    <scope>NUCLEOTIDE SEQUENCE [LARGE SCALE GENOMIC DNA]</scope>
    <source>
        <strain evidence="4 5">JCM 12483</strain>
    </source>
</reference>
<name>A0A1S1NDI8_9GAMM</name>
<keyword evidence="5" id="KW-1185">Reference proteome</keyword>
<feature type="chain" id="PRO_5010349156" description="Chitin-binding type-3 domain-containing protein" evidence="2">
    <location>
        <begin position="22"/>
        <end position="215"/>
    </location>
</feature>
<sequence>MNKYLLSLVFAGVTASFNASANWTLAYHHDQQGKAIEGQLCQLVDAVEAGQEVRVLFENGDSKSLTTAEYVYTKGERVFAELTSNISTTFAGDKLHHQDNAYHWFAIVDTTGYRHMARWNVGEHVNRGYSSDQVAVKWFVNTDKPLGIFNSSCNGDGDNNPSTPDLSKVSPWSATKEYKGGEVVKHENVYYYARHWTLGQAPQDSQNGPWTALKF</sequence>
<dbReference type="GO" id="GO:0005576">
    <property type="term" value="C:extracellular region"/>
    <property type="evidence" value="ECO:0007669"/>
    <property type="project" value="InterPro"/>
</dbReference>
<evidence type="ECO:0000259" key="3">
    <source>
        <dbReference type="SMART" id="SM00495"/>
    </source>
</evidence>
<dbReference type="InterPro" id="IPR036573">
    <property type="entry name" value="CBM_sf_5/12"/>
</dbReference>
<gene>
    <name evidence="4" type="ORF">BIW53_01645</name>
</gene>
<dbReference type="SUPFAM" id="SSF51055">
    <property type="entry name" value="Carbohydrate binding domain"/>
    <property type="match status" value="1"/>
</dbReference>
<dbReference type="SMART" id="SM00495">
    <property type="entry name" value="ChtBD3"/>
    <property type="match status" value="1"/>
</dbReference>
<dbReference type="EMBL" id="MNAN01000010">
    <property type="protein sequence ID" value="OHU97624.1"/>
    <property type="molecule type" value="Genomic_DNA"/>
</dbReference>
<evidence type="ECO:0000256" key="1">
    <source>
        <dbReference type="ARBA" id="ARBA00022801"/>
    </source>
</evidence>
<keyword evidence="1" id="KW-0378">Hydrolase</keyword>
<dbReference type="RefSeq" id="WP_070990021.1">
    <property type="nucleotide sequence ID" value="NZ_CBCSHD010000003.1"/>
</dbReference>
<feature type="domain" description="Chitin-binding type-3" evidence="3">
    <location>
        <begin position="169"/>
        <end position="213"/>
    </location>
</feature>
<keyword evidence="2" id="KW-0732">Signal</keyword>
<dbReference type="CDD" id="cd12215">
    <property type="entry name" value="ChiC_BD"/>
    <property type="match status" value="1"/>
</dbReference>